<protein>
    <submittedName>
        <fullName evidence="1">Uncharacterized protein</fullName>
    </submittedName>
</protein>
<accession>V8B6R9</accession>
<proteinExistence type="predicted"/>
<comment type="caution">
    <text evidence="1">The sequence shown here is derived from an EMBL/GenBank/DDBJ whole genome shotgun (WGS) entry which is preliminary data.</text>
</comment>
<dbReference type="HOGENOM" id="CLU_495131_0_0_9"/>
<dbReference type="EMBL" id="AZJD01000010">
    <property type="protein sequence ID" value="ETD10869.1"/>
    <property type="molecule type" value="Genomic_DNA"/>
</dbReference>
<organism evidence="1 2">
    <name type="scientific">Streptococcus parasanguinis CC87K</name>
    <dbReference type="NCBI Taxonomy" id="1073372"/>
    <lineage>
        <taxon>Bacteria</taxon>
        <taxon>Bacillati</taxon>
        <taxon>Bacillota</taxon>
        <taxon>Bacilli</taxon>
        <taxon>Lactobacillales</taxon>
        <taxon>Streptococcaceae</taxon>
        <taxon>Streptococcus</taxon>
    </lineage>
</organism>
<reference evidence="1 2" key="1">
    <citation type="submission" date="2013-10" db="EMBL/GenBank/DDBJ databases">
        <title>The Genome Sequence of Streptococcus parasanguinis CC87K.</title>
        <authorList>
            <consortium name="The Broad Institute Genomics Platform"/>
            <person name="Earl A."/>
            <person name="Allen-Vercoe E."/>
            <person name="Daigneault M."/>
            <person name="Young S.K."/>
            <person name="Zeng Q."/>
            <person name="Gargeya S."/>
            <person name="Fitzgerald M."/>
            <person name="Abouelleil A."/>
            <person name="Alvarado L."/>
            <person name="Chapman S.B."/>
            <person name="Gainer-Dewar J."/>
            <person name="Goldberg J."/>
            <person name="Griggs A."/>
            <person name="Gujja S."/>
            <person name="Hansen M."/>
            <person name="Howarth C."/>
            <person name="Imamovic A."/>
            <person name="Ireland A."/>
            <person name="Larimer J."/>
            <person name="McCowan C."/>
            <person name="Murphy C."/>
            <person name="Pearson M."/>
            <person name="Poon T.W."/>
            <person name="Priest M."/>
            <person name="Roberts A."/>
            <person name="Saif S."/>
            <person name="Shea T."/>
            <person name="Sykes S."/>
            <person name="Wortman J."/>
            <person name="Nusbaum C."/>
            <person name="Birren B."/>
        </authorList>
    </citation>
    <scope>NUCLEOTIDE SEQUENCE [LARGE SCALE GENOMIC DNA]</scope>
    <source>
        <strain evidence="1 2">CC87K</strain>
    </source>
</reference>
<keyword evidence="2" id="KW-1185">Reference proteome</keyword>
<name>V8B6R9_STRPA</name>
<dbReference type="AlphaFoldDB" id="V8B6R9"/>
<dbReference type="Proteomes" id="UP000018716">
    <property type="component" value="Unassembled WGS sequence"/>
</dbReference>
<dbReference type="PATRIC" id="fig|1073372.3.peg.1970"/>
<sequence length="517" mass="61840">MLNNWKKGTYSPNIKSIKKLLTYLNKFNKEQNEIIVKDPNISFLIETLLNMLYTEVDIYSETNNEESRKKWLQKERKENFKQSFNNYILLLNEINLSYKKECKKLPNDNVDDQLKYEIHEMLITEGLINSDRKTGVQKILSQRLGVSCAQISRWKKGEDYPSKLNLDRIKKLMAKDPTYRVLTKEDFRNNYESSNKLMFINNFEINYIRRLEDIISSTKRLKDNFLNEFPNWQFLRPTIFERRQKAIETLYNENIMLLRTAYKIIKKTDDKFPEWLYNKIADEKLLKIHVGTMELPISSCKNYEYFSREIYDSFKDIRNFQNKLNSGDSLNSTVLNNCVLLVLAREFIIEDLLMKDRKSFIEWFHENSDKFEVVENYAVKSINLVDQFNKTKEEPLKEFFEQFRQLILDKQKGISIKDTSYEIDKDIDNYLFHLVDVLDLDNLIDELNPEFKNKYGFSLSDFIEAKNVFESILKTNNIHKRNSEEIPFLESVRRDEQIIIEFFKIHPVLNSFIMNGL</sequence>
<gene>
    <name evidence="1" type="ORF">HMPREF1195_01961</name>
</gene>
<evidence type="ECO:0000313" key="2">
    <source>
        <dbReference type="Proteomes" id="UP000018716"/>
    </source>
</evidence>
<evidence type="ECO:0000313" key="1">
    <source>
        <dbReference type="EMBL" id="ETD10869.1"/>
    </source>
</evidence>